<accession>A0A7X2XNH5</accession>
<sequence length="85" mass="9658">LITSFVSAFITVNVYRFCIKRDITIHLPKEVPGAISQDFRDIFPFSFVLLISGLLDIVSRFSLDVPFAQVFQQLLTPIFKGAESY</sequence>
<evidence type="ECO:0000256" key="5">
    <source>
        <dbReference type="ARBA" id="ARBA00022692"/>
    </source>
</evidence>
<keyword evidence="7" id="KW-0472">Membrane</keyword>
<keyword evidence="3" id="KW-1003">Cell membrane</keyword>
<keyword evidence="4" id="KW-0762">Sugar transport</keyword>
<dbReference type="GO" id="GO:0005886">
    <property type="term" value="C:plasma membrane"/>
    <property type="evidence" value="ECO:0007669"/>
    <property type="project" value="UniProtKB-SubCell"/>
</dbReference>
<evidence type="ECO:0000256" key="7">
    <source>
        <dbReference type="ARBA" id="ARBA00023136"/>
    </source>
</evidence>
<name>A0A7X2XNH5_STREE</name>
<feature type="non-terminal residue" evidence="9">
    <location>
        <position position="1"/>
    </location>
</feature>
<dbReference type="AlphaFoldDB" id="A0A7X2XNH5"/>
<proteinExistence type="predicted"/>
<evidence type="ECO:0000256" key="6">
    <source>
        <dbReference type="ARBA" id="ARBA00022989"/>
    </source>
</evidence>
<dbReference type="InterPro" id="IPR051088">
    <property type="entry name" value="PTS_Sugar-EIIC/EIIB"/>
</dbReference>
<dbReference type="GO" id="GO:1901264">
    <property type="term" value="P:carbohydrate derivative transport"/>
    <property type="evidence" value="ECO:0007669"/>
    <property type="project" value="TreeGrafter"/>
</dbReference>
<evidence type="ECO:0000259" key="8">
    <source>
        <dbReference type="Pfam" id="PF02378"/>
    </source>
</evidence>
<dbReference type="Proteomes" id="UP000467349">
    <property type="component" value="Unassembled WGS sequence"/>
</dbReference>
<evidence type="ECO:0000313" key="10">
    <source>
        <dbReference type="Proteomes" id="UP000467349"/>
    </source>
</evidence>
<protein>
    <submittedName>
        <fullName evidence="9">PTS lactose transporter subunit IIBC</fullName>
    </submittedName>
</protein>
<evidence type="ECO:0000256" key="4">
    <source>
        <dbReference type="ARBA" id="ARBA00022597"/>
    </source>
</evidence>
<comment type="caution">
    <text evidence="9">The sequence shown here is derived from an EMBL/GenBank/DDBJ whole genome shotgun (WGS) entry which is preliminary data.</text>
</comment>
<dbReference type="GO" id="GO:0009401">
    <property type="term" value="P:phosphoenolpyruvate-dependent sugar phosphotransferase system"/>
    <property type="evidence" value="ECO:0007669"/>
    <property type="project" value="InterPro"/>
</dbReference>
<feature type="domain" description="Phosphotransferase system EIIC" evidence="8">
    <location>
        <begin position="2"/>
        <end position="70"/>
    </location>
</feature>
<evidence type="ECO:0000256" key="2">
    <source>
        <dbReference type="ARBA" id="ARBA00022448"/>
    </source>
</evidence>
<comment type="subcellular location">
    <subcellularLocation>
        <location evidence="1">Cell membrane</location>
        <topology evidence="1">Multi-pass membrane protein</topology>
    </subcellularLocation>
</comment>
<feature type="non-terminal residue" evidence="9">
    <location>
        <position position="85"/>
    </location>
</feature>
<keyword evidence="2" id="KW-0813">Transport</keyword>
<dbReference type="PANTHER" id="PTHR33989">
    <property type="match status" value="1"/>
</dbReference>
<evidence type="ECO:0000313" key="9">
    <source>
        <dbReference type="EMBL" id="MTV44712.1"/>
    </source>
</evidence>
<dbReference type="Pfam" id="PF02378">
    <property type="entry name" value="PTS_EIIC"/>
    <property type="match status" value="1"/>
</dbReference>
<reference evidence="9 10" key="1">
    <citation type="submission" date="2019-11" db="EMBL/GenBank/DDBJ databases">
        <title>Growth characteristics of pneumococcus vary with the chemical composition of the capsule and with environmental conditions.</title>
        <authorList>
            <person name="Tothpal A."/>
            <person name="Desobry K."/>
            <person name="Joshi S."/>
            <person name="Wyllie A.L."/>
            <person name="Weinberger D.M."/>
        </authorList>
    </citation>
    <scope>NUCLEOTIDE SEQUENCE [LARGE SCALE GENOMIC DNA]</scope>
    <source>
        <strain evidence="10">pnumococcus09N</strain>
    </source>
</reference>
<dbReference type="GO" id="GO:0008982">
    <property type="term" value="F:protein-N(PI)-phosphohistidine-sugar phosphotransferase activity"/>
    <property type="evidence" value="ECO:0007669"/>
    <property type="project" value="InterPro"/>
</dbReference>
<evidence type="ECO:0000256" key="3">
    <source>
        <dbReference type="ARBA" id="ARBA00022475"/>
    </source>
</evidence>
<dbReference type="InterPro" id="IPR003352">
    <property type="entry name" value="PTS_EIIC"/>
</dbReference>
<dbReference type="RefSeq" id="WP_196301045.1">
    <property type="nucleotide sequence ID" value="NZ_WNHU01000721.1"/>
</dbReference>
<dbReference type="EMBL" id="WNHU01000721">
    <property type="protein sequence ID" value="MTV44712.1"/>
    <property type="molecule type" value="Genomic_DNA"/>
</dbReference>
<gene>
    <name evidence="9" type="ORF">GM545_14360</name>
</gene>
<keyword evidence="5" id="KW-0812">Transmembrane</keyword>
<evidence type="ECO:0000256" key="1">
    <source>
        <dbReference type="ARBA" id="ARBA00004651"/>
    </source>
</evidence>
<keyword evidence="6" id="KW-1133">Transmembrane helix</keyword>
<organism evidence="9 10">
    <name type="scientific">Streptococcus pneumoniae</name>
    <dbReference type="NCBI Taxonomy" id="1313"/>
    <lineage>
        <taxon>Bacteria</taxon>
        <taxon>Bacillati</taxon>
        <taxon>Bacillota</taxon>
        <taxon>Bacilli</taxon>
        <taxon>Lactobacillales</taxon>
        <taxon>Streptococcaceae</taxon>
        <taxon>Streptococcus</taxon>
    </lineage>
</organism>
<dbReference type="PANTHER" id="PTHR33989:SF8">
    <property type="entry name" value="PERMEASE IIC COMPONENT"/>
    <property type="match status" value="1"/>
</dbReference>